<name>A0ABR2T711_9ROSI</name>
<evidence type="ECO:0000313" key="2">
    <source>
        <dbReference type="Proteomes" id="UP001396334"/>
    </source>
</evidence>
<comment type="caution">
    <text evidence="1">The sequence shown here is derived from an EMBL/GenBank/DDBJ whole genome shotgun (WGS) entry which is preliminary data.</text>
</comment>
<dbReference type="Proteomes" id="UP001396334">
    <property type="component" value="Unassembled WGS sequence"/>
</dbReference>
<dbReference type="EMBL" id="JBBPBN010000008">
    <property type="protein sequence ID" value="KAK9032948.1"/>
    <property type="molecule type" value="Genomic_DNA"/>
</dbReference>
<proteinExistence type="predicted"/>
<sequence length="97" mass="10667">MENPKFSDCASVGIIADGRLVIPSTTVNGRSHDTIPLVHFGPTLERPGSLLVVEIKRYIKRIRGQEYVSLIDTISSMELEEGSGMKEVPVEIVDLSQ</sequence>
<protein>
    <submittedName>
        <fullName evidence="1">Uncharacterized protein</fullName>
    </submittedName>
</protein>
<reference evidence="1 2" key="1">
    <citation type="journal article" date="2024" name="G3 (Bethesda)">
        <title>Genome assembly of Hibiscus sabdariffa L. provides insights into metabolisms of medicinal natural products.</title>
        <authorList>
            <person name="Kim T."/>
        </authorList>
    </citation>
    <scope>NUCLEOTIDE SEQUENCE [LARGE SCALE GENOMIC DNA]</scope>
    <source>
        <strain evidence="1">TK-2024</strain>
        <tissue evidence="1">Old leaves</tissue>
    </source>
</reference>
<gene>
    <name evidence="1" type="ORF">V6N11_017990</name>
</gene>
<organism evidence="1 2">
    <name type="scientific">Hibiscus sabdariffa</name>
    <name type="common">roselle</name>
    <dbReference type="NCBI Taxonomy" id="183260"/>
    <lineage>
        <taxon>Eukaryota</taxon>
        <taxon>Viridiplantae</taxon>
        <taxon>Streptophyta</taxon>
        <taxon>Embryophyta</taxon>
        <taxon>Tracheophyta</taxon>
        <taxon>Spermatophyta</taxon>
        <taxon>Magnoliopsida</taxon>
        <taxon>eudicotyledons</taxon>
        <taxon>Gunneridae</taxon>
        <taxon>Pentapetalae</taxon>
        <taxon>rosids</taxon>
        <taxon>malvids</taxon>
        <taxon>Malvales</taxon>
        <taxon>Malvaceae</taxon>
        <taxon>Malvoideae</taxon>
        <taxon>Hibiscus</taxon>
    </lineage>
</organism>
<accession>A0ABR2T711</accession>
<evidence type="ECO:0000313" key="1">
    <source>
        <dbReference type="EMBL" id="KAK9032948.1"/>
    </source>
</evidence>
<keyword evidence="2" id="KW-1185">Reference proteome</keyword>